<keyword evidence="2" id="KW-1185">Reference proteome</keyword>
<protein>
    <submittedName>
        <fullName evidence="1">Uncharacterized protein</fullName>
    </submittedName>
</protein>
<name>A0ABT4LAM4_9SPHI</name>
<evidence type="ECO:0000313" key="1">
    <source>
        <dbReference type="EMBL" id="MCZ4244974.1"/>
    </source>
</evidence>
<proteinExistence type="predicted"/>
<accession>A0ABT4LAM4</accession>
<dbReference type="EMBL" id="JAPWGM010000004">
    <property type="protein sequence ID" value="MCZ4244974.1"/>
    <property type="molecule type" value="Genomic_DNA"/>
</dbReference>
<organism evidence="1 2">
    <name type="scientific">Pedobacter punctiformis</name>
    <dbReference type="NCBI Taxonomy" id="3004097"/>
    <lineage>
        <taxon>Bacteria</taxon>
        <taxon>Pseudomonadati</taxon>
        <taxon>Bacteroidota</taxon>
        <taxon>Sphingobacteriia</taxon>
        <taxon>Sphingobacteriales</taxon>
        <taxon>Sphingobacteriaceae</taxon>
        <taxon>Pedobacter</taxon>
    </lineage>
</organism>
<comment type="caution">
    <text evidence="1">The sequence shown here is derived from an EMBL/GenBank/DDBJ whole genome shotgun (WGS) entry which is preliminary data.</text>
</comment>
<dbReference type="Proteomes" id="UP001144347">
    <property type="component" value="Unassembled WGS sequence"/>
</dbReference>
<sequence>MAKIQEPKEQPGDKYLVVQEFRDKDNFNLHYNEGENVSHFPDDRLKELVEKGLVEKK</sequence>
<gene>
    <name evidence="1" type="ORF">O0955_13255</name>
</gene>
<dbReference type="RefSeq" id="WP_269428027.1">
    <property type="nucleotide sequence ID" value="NZ_JAPWGM010000004.1"/>
</dbReference>
<evidence type="ECO:0000313" key="2">
    <source>
        <dbReference type="Proteomes" id="UP001144347"/>
    </source>
</evidence>
<reference evidence="1" key="1">
    <citation type="submission" date="2022-12" db="EMBL/GenBank/DDBJ databases">
        <title>Genome sequence of HCMS5-2.</title>
        <authorList>
            <person name="Woo H."/>
        </authorList>
    </citation>
    <scope>NUCLEOTIDE SEQUENCE</scope>
    <source>
        <strain evidence="1">HCMS5-2</strain>
    </source>
</reference>